<dbReference type="InterPro" id="IPR036259">
    <property type="entry name" value="MFS_trans_sf"/>
</dbReference>
<keyword evidence="1" id="KW-0472">Membrane</keyword>
<name>A0A0G4LC59_VERLO</name>
<gene>
    <name evidence="2" type="ORF">BN1708_017760</name>
</gene>
<evidence type="ECO:0000256" key="1">
    <source>
        <dbReference type="SAM" id="Phobius"/>
    </source>
</evidence>
<dbReference type="AlphaFoldDB" id="A0A0G4LC59"/>
<evidence type="ECO:0000313" key="2">
    <source>
        <dbReference type="EMBL" id="CRK19607.1"/>
    </source>
</evidence>
<sequence length="86" mass="10026">MGTIGGVLQQYFMNPQAWNLKGYTGFFWAGTCFGVFVWSYFRLPETWNRSYHELDVLFAKRVPARKFASTVVDPFDERDISEMTAK</sequence>
<dbReference type="EMBL" id="CVQH01010968">
    <property type="protein sequence ID" value="CRK19607.1"/>
    <property type="molecule type" value="Genomic_DNA"/>
</dbReference>
<feature type="transmembrane region" description="Helical" evidence="1">
    <location>
        <begin position="20"/>
        <end position="41"/>
    </location>
</feature>
<accession>A0A0G4LC59</accession>
<keyword evidence="1" id="KW-1133">Transmembrane helix</keyword>
<protein>
    <recommendedName>
        <fullName evidence="4">Major facilitator superfamily (MFS) profile domain-containing protein</fullName>
    </recommendedName>
</protein>
<organism evidence="2 3">
    <name type="scientific">Verticillium longisporum</name>
    <name type="common">Verticillium dahliae var. longisporum</name>
    <dbReference type="NCBI Taxonomy" id="100787"/>
    <lineage>
        <taxon>Eukaryota</taxon>
        <taxon>Fungi</taxon>
        <taxon>Dikarya</taxon>
        <taxon>Ascomycota</taxon>
        <taxon>Pezizomycotina</taxon>
        <taxon>Sordariomycetes</taxon>
        <taxon>Hypocreomycetidae</taxon>
        <taxon>Glomerellales</taxon>
        <taxon>Plectosphaerellaceae</taxon>
        <taxon>Verticillium</taxon>
    </lineage>
</organism>
<keyword evidence="1" id="KW-0812">Transmembrane</keyword>
<evidence type="ECO:0008006" key="4">
    <source>
        <dbReference type="Google" id="ProtNLM"/>
    </source>
</evidence>
<dbReference type="Gene3D" id="1.20.1250.20">
    <property type="entry name" value="MFS general substrate transporter like domains"/>
    <property type="match status" value="1"/>
</dbReference>
<evidence type="ECO:0000313" key="3">
    <source>
        <dbReference type="Proteomes" id="UP000044602"/>
    </source>
</evidence>
<dbReference type="Proteomes" id="UP000044602">
    <property type="component" value="Unassembled WGS sequence"/>
</dbReference>
<proteinExistence type="predicted"/>
<keyword evidence="3" id="KW-1185">Reference proteome</keyword>
<reference evidence="2 3" key="1">
    <citation type="submission" date="2015-05" db="EMBL/GenBank/DDBJ databases">
        <authorList>
            <person name="Wang D.B."/>
            <person name="Wang M."/>
        </authorList>
    </citation>
    <scope>NUCLEOTIDE SEQUENCE [LARGE SCALE GENOMIC DNA]</scope>
    <source>
        <strain evidence="2">VL1</strain>
    </source>
</reference>
<dbReference type="STRING" id="100787.A0A0G4LC59"/>
<feature type="non-terminal residue" evidence="2">
    <location>
        <position position="86"/>
    </location>
</feature>